<dbReference type="Pfam" id="PF06429">
    <property type="entry name" value="Flg_bbr_C"/>
    <property type="match status" value="1"/>
</dbReference>
<dbReference type="NCBIfam" id="NF009332">
    <property type="entry name" value="PRK12690.1"/>
    <property type="match status" value="1"/>
</dbReference>
<accession>A0ABX2IQ38</accession>
<evidence type="ECO:0000256" key="3">
    <source>
        <dbReference type="ARBA" id="ARBA00023143"/>
    </source>
</evidence>
<dbReference type="PANTHER" id="PTHR30435">
    <property type="entry name" value="FLAGELLAR PROTEIN"/>
    <property type="match status" value="1"/>
</dbReference>
<dbReference type="InterPro" id="IPR020013">
    <property type="entry name" value="Flagellar_FlgE/F/G"/>
</dbReference>
<feature type="domain" description="Flagellar basal-body/hook protein C-terminal" evidence="6">
    <location>
        <begin position="190"/>
        <end position="232"/>
    </location>
</feature>
<dbReference type="InterPro" id="IPR012836">
    <property type="entry name" value="FlgF"/>
</dbReference>
<organism evidence="8 9">
    <name type="scientific">Parasulfitobacter algicola</name>
    <dbReference type="NCBI Taxonomy" id="2614809"/>
    <lineage>
        <taxon>Bacteria</taxon>
        <taxon>Pseudomonadati</taxon>
        <taxon>Pseudomonadota</taxon>
        <taxon>Alphaproteobacteria</taxon>
        <taxon>Rhodobacterales</taxon>
        <taxon>Roseobacteraceae</taxon>
        <taxon>Parasulfitobacter</taxon>
    </lineage>
</organism>
<dbReference type="InterPro" id="IPR037925">
    <property type="entry name" value="FlgE/F/G-like"/>
</dbReference>
<keyword evidence="8" id="KW-0282">Flagellum</keyword>
<dbReference type="SUPFAM" id="SSF117143">
    <property type="entry name" value="Flagellar hook protein flgE"/>
    <property type="match status" value="1"/>
</dbReference>
<comment type="subcellular location">
    <subcellularLocation>
        <location evidence="1 4">Bacterial flagellum basal body</location>
    </subcellularLocation>
</comment>
<comment type="similarity">
    <text evidence="2 4">Belongs to the flagella basal body rod proteins family.</text>
</comment>
<keyword evidence="3 4" id="KW-0975">Bacterial flagellum</keyword>
<evidence type="ECO:0000313" key="8">
    <source>
        <dbReference type="EMBL" id="NSX54675.1"/>
    </source>
</evidence>
<dbReference type="NCBIfam" id="TIGR02490">
    <property type="entry name" value="flgF"/>
    <property type="match status" value="1"/>
</dbReference>
<name>A0ABX2IQ38_9RHOB</name>
<proteinExistence type="inferred from homology"/>
<keyword evidence="8" id="KW-0966">Cell projection</keyword>
<dbReference type="Pfam" id="PF22692">
    <property type="entry name" value="LlgE_F_G_D1"/>
    <property type="match status" value="1"/>
</dbReference>
<dbReference type="NCBIfam" id="TIGR03506">
    <property type="entry name" value="FlgEFG_subfam"/>
    <property type="match status" value="1"/>
</dbReference>
<feature type="domain" description="Flagellar hook protein FlgE/F/G-like D1" evidence="7">
    <location>
        <begin position="81"/>
        <end position="147"/>
    </location>
</feature>
<dbReference type="RefSeq" id="WP_174136919.1">
    <property type="nucleotide sequence ID" value="NZ_JABUFE010000003.1"/>
</dbReference>
<evidence type="ECO:0000313" key="9">
    <source>
        <dbReference type="Proteomes" id="UP000777935"/>
    </source>
</evidence>
<evidence type="ECO:0000259" key="5">
    <source>
        <dbReference type="Pfam" id="PF00460"/>
    </source>
</evidence>
<gene>
    <name evidence="8" type="ORF">HRQ87_07645</name>
</gene>
<dbReference type="InterPro" id="IPR053967">
    <property type="entry name" value="LlgE_F_G-like_D1"/>
</dbReference>
<dbReference type="PANTHER" id="PTHR30435:SF19">
    <property type="entry name" value="FLAGELLAR BASAL-BODY ROD PROTEIN FLGG"/>
    <property type="match status" value="1"/>
</dbReference>
<dbReference type="InterPro" id="IPR001444">
    <property type="entry name" value="Flag_bb_rod_N"/>
</dbReference>
<dbReference type="InterPro" id="IPR010930">
    <property type="entry name" value="Flg_bb/hook_C_dom"/>
</dbReference>
<evidence type="ECO:0000256" key="2">
    <source>
        <dbReference type="ARBA" id="ARBA00009677"/>
    </source>
</evidence>
<comment type="subunit">
    <text evidence="4">The basal body constitutes a major portion of the flagellar organelle and consists of five rings (E,L,P,S, and M) mounted on a central rod. The rod consists of about 26 subunits of FlgG in the distal portion, and FlgB, FlgC and FlgF are thought to build up the proximal portion of the rod with about 6 subunits each.</text>
</comment>
<comment type="caution">
    <text evidence="8">The sequence shown here is derived from an EMBL/GenBank/DDBJ whole genome shotgun (WGS) entry which is preliminary data.</text>
</comment>
<protein>
    <recommendedName>
        <fullName evidence="4">Flagellar basal-body rod protein FlgF</fullName>
    </recommendedName>
</protein>
<keyword evidence="8" id="KW-0969">Cilium</keyword>
<dbReference type="Pfam" id="PF00460">
    <property type="entry name" value="Flg_bb_rod"/>
    <property type="match status" value="1"/>
</dbReference>
<dbReference type="EMBL" id="JABUFE010000003">
    <property type="protein sequence ID" value="NSX54675.1"/>
    <property type="molecule type" value="Genomic_DNA"/>
</dbReference>
<dbReference type="Proteomes" id="UP000777935">
    <property type="component" value="Unassembled WGS sequence"/>
</dbReference>
<evidence type="ECO:0000256" key="1">
    <source>
        <dbReference type="ARBA" id="ARBA00004117"/>
    </source>
</evidence>
<reference evidence="8 9" key="1">
    <citation type="submission" date="2020-06" db="EMBL/GenBank/DDBJ databases">
        <title>Sulfitobacter algicola sp. nov., isolated from green algae.</title>
        <authorList>
            <person name="Wang C."/>
        </authorList>
    </citation>
    <scope>NUCLEOTIDE SEQUENCE [LARGE SCALE GENOMIC DNA]</scope>
    <source>
        <strain evidence="8 9">1151</strain>
    </source>
</reference>
<evidence type="ECO:0000259" key="6">
    <source>
        <dbReference type="Pfam" id="PF06429"/>
    </source>
</evidence>
<feature type="domain" description="Flagellar basal body rod protein N-terminal" evidence="5">
    <location>
        <begin position="17"/>
        <end position="35"/>
    </location>
</feature>
<evidence type="ECO:0000259" key="7">
    <source>
        <dbReference type="Pfam" id="PF22692"/>
    </source>
</evidence>
<keyword evidence="9" id="KW-1185">Reference proteome</keyword>
<evidence type="ECO:0000256" key="4">
    <source>
        <dbReference type="RuleBase" id="RU362116"/>
    </source>
</evidence>
<sequence length="237" mass="25284">MENATYGTITRQSGLMREMQAIAHNIANSNTTGYRREGVIFAEHVKAIDGQPSLSMATAAVRNTSTLQGTLTQTGSAFDLAIEGDGFFMVETPDGERLTRAGHFTPNGEGDLVTPDGHRVLDAGGAPIFIPPDAGTISIAADGTLSANGRPLTQIGLYTPADPNDLTRQNGTLFNAENGAEPIEGSSMIQGFLEGSNVNAVSEIARMIEVQRAYELGQNFLDKEDERIRNVLKTLSN</sequence>